<gene>
    <name evidence="7" type="ORF">ENO59_07515</name>
</gene>
<dbReference type="PANTHER" id="PTHR14226">
    <property type="entry name" value="NEUROPATHY TARGET ESTERASE/SWISS CHEESE D.MELANOGASTER"/>
    <property type="match status" value="1"/>
</dbReference>
<accession>A0A7V2F7G8</accession>
<dbReference type="Gene3D" id="3.40.1090.10">
    <property type="entry name" value="Cytosolic phospholipase A2 catalytic domain"/>
    <property type="match status" value="1"/>
</dbReference>
<evidence type="ECO:0000313" key="7">
    <source>
        <dbReference type="EMBL" id="HER96350.1"/>
    </source>
</evidence>
<keyword evidence="5" id="KW-0812">Transmembrane</keyword>
<keyword evidence="5" id="KW-1133">Transmembrane helix</keyword>
<dbReference type="GO" id="GO:0016042">
    <property type="term" value="P:lipid catabolic process"/>
    <property type="evidence" value="ECO:0007669"/>
    <property type="project" value="UniProtKB-UniRule"/>
</dbReference>
<feature type="short sequence motif" description="DGA/G" evidence="4">
    <location>
        <begin position="161"/>
        <end position="163"/>
    </location>
</feature>
<dbReference type="GO" id="GO:0016787">
    <property type="term" value="F:hydrolase activity"/>
    <property type="evidence" value="ECO:0007669"/>
    <property type="project" value="UniProtKB-UniRule"/>
</dbReference>
<evidence type="ECO:0000256" key="5">
    <source>
        <dbReference type="SAM" id="Phobius"/>
    </source>
</evidence>
<dbReference type="EMBL" id="DSGB01000005">
    <property type="protein sequence ID" value="HER96350.1"/>
    <property type="molecule type" value="Genomic_DNA"/>
</dbReference>
<dbReference type="InterPro" id="IPR016035">
    <property type="entry name" value="Acyl_Trfase/lysoPLipase"/>
</dbReference>
<name>A0A7V2F7G8_RHOMR</name>
<evidence type="ECO:0000256" key="1">
    <source>
        <dbReference type="ARBA" id="ARBA00022801"/>
    </source>
</evidence>
<evidence type="ECO:0000256" key="2">
    <source>
        <dbReference type="ARBA" id="ARBA00022963"/>
    </source>
</evidence>
<keyword evidence="1 4" id="KW-0378">Hydrolase</keyword>
<dbReference type="AlphaFoldDB" id="A0A7V2F7G8"/>
<feature type="transmembrane region" description="Helical" evidence="5">
    <location>
        <begin position="44"/>
        <end position="64"/>
    </location>
</feature>
<keyword evidence="3 4" id="KW-0443">Lipid metabolism</keyword>
<reference evidence="7" key="1">
    <citation type="journal article" date="2020" name="mSystems">
        <title>Genome- and Community-Level Interaction Insights into Carbon Utilization and Element Cycling Functions of Hydrothermarchaeota in Hydrothermal Sediment.</title>
        <authorList>
            <person name="Zhou Z."/>
            <person name="Liu Y."/>
            <person name="Xu W."/>
            <person name="Pan J."/>
            <person name="Luo Z.H."/>
            <person name="Li M."/>
        </authorList>
    </citation>
    <scope>NUCLEOTIDE SEQUENCE [LARGE SCALE GENOMIC DNA]</scope>
    <source>
        <strain evidence="7">SpSt-143</strain>
    </source>
</reference>
<feature type="domain" description="PNPLA" evidence="6">
    <location>
        <begin position="16"/>
        <end position="174"/>
    </location>
</feature>
<feature type="active site" description="Proton acceptor" evidence="4">
    <location>
        <position position="161"/>
    </location>
</feature>
<keyword evidence="5" id="KW-0472">Membrane</keyword>
<dbReference type="SUPFAM" id="SSF52151">
    <property type="entry name" value="FabD/lysophospholipase-like"/>
    <property type="match status" value="1"/>
</dbReference>
<proteinExistence type="predicted"/>
<organism evidence="7">
    <name type="scientific">Rhodothermus marinus</name>
    <name type="common">Rhodothermus obamensis</name>
    <dbReference type="NCBI Taxonomy" id="29549"/>
    <lineage>
        <taxon>Bacteria</taxon>
        <taxon>Pseudomonadati</taxon>
        <taxon>Rhodothermota</taxon>
        <taxon>Rhodothermia</taxon>
        <taxon>Rhodothermales</taxon>
        <taxon>Rhodothermaceae</taxon>
        <taxon>Rhodothermus</taxon>
    </lineage>
</organism>
<evidence type="ECO:0000256" key="4">
    <source>
        <dbReference type="PROSITE-ProRule" id="PRU01161"/>
    </source>
</evidence>
<evidence type="ECO:0000256" key="3">
    <source>
        <dbReference type="ARBA" id="ARBA00023098"/>
    </source>
</evidence>
<dbReference type="PANTHER" id="PTHR14226:SF76">
    <property type="entry name" value="NTE FAMILY PROTEIN RSSA"/>
    <property type="match status" value="1"/>
</dbReference>
<dbReference type="CDD" id="cd07205">
    <property type="entry name" value="Pat_PNPLA6_PNPLA7_NTE1_like"/>
    <property type="match status" value="1"/>
</dbReference>
<protein>
    <submittedName>
        <fullName evidence="7">Patatin</fullName>
    </submittedName>
</protein>
<feature type="active site" description="Nucleophile" evidence="4">
    <location>
        <position position="49"/>
    </location>
</feature>
<sequence length="318" mass="35164">MEPAARQQSASPALGLALGGGGMRGWAHIGVLSVLERYGLRPGVVAGCSAGALIGAFYAFGYSVEQMKQLMREQRTRTLFSIRLDGQGLISNEPLRDYLRRHLHDCCFEDLPIPFYVIATDLESGKEVVLSRGPVVEAILASSAIPGIFAPLELGGRLLVDGGLCNNVPVSPLVHHGARYTIAVRLHRERSTLEPAGLKRRRSCPEEERRISLSMWSERFSRTFRTRRNNRQPNSFEVLGRAMEIVVTQLEGYRLQACRPDVLIVPEVDHVGMLSLWEEKEDIFQSGVRAAEAQAEALKAIAKRLVPAKAFAVEENHA</sequence>
<feature type="short sequence motif" description="GXGXXG" evidence="4">
    <location>
        <begin position="20"/>
        <end position="25"/>
    </location>
</feature>
<dbReference type="PROSITE" id="PS51635">
    <property type="entry name" value="PNPLA"/>
    <property type="match status" value="1"/>
</dbReference>
<feature type="short sequence motif" description="GXSXG" evidence="4">
    <location>
        <begin position="47"/>
        <end position="51"/>
    </location>
</feature>
<dbReference type="Pfam" id="PF01734">
    <property type="entry name" value="Patatin"/>
    <property type="match status" value="1"/>
</dbReference>
<dbReference type="InterPro" id="IPR002641">
    <property type="entry name" value="PNPLA_dom"/>
</dbReference>
<dbReference type="InterPro" id="IPR050301">
    <property type="entry name" value="NTE"/>
</dbReference>
<keyword evidence="2 4" id="KW-0442">Lipid degradation</keyword>
<comment type="caution">
    <text evidence="7">The sequence shown here is derived from an EMBL/GenBank/DDBJ whole genome shotgun (WGS) entry which is preliminary data.</text>
</comment>
<evidence type="ECO:0000259" key="6">
    <source>
        <dbReference type="PROSITE" id="PS51635"/>
    </source>
</evidence>